<accession>A0ABU6J9K9</accession>
<dbReference type="EMBL" id="JAWIIV010000009">
    <property type="protein sequence ID" value="MEC4720025.1"/>
    <property type="molecule type" value="Genomic_DNA"/>
</dbReference>
<dbReference type="SUPFAM" id="SSF56601">
    <property type="entry name" value="beta-lactamase/transpeptidase-like"/>
    <property type="match status" value="1"/>
</dbReference>
<feature type="domain" description="Peptidase S11 D-alanyl-D-alanine carboxypeptidase A N-terminal" evidence="9">
    <location>
        <begin position="111"/>
        <end position="332"/>
    </location>
</feature>
<gene>
    <name evidence="10" type="primary">pbpG</name>
    <name evidence="10" type="ORF">RY831_12755</name>
</gene>
<keyword evidence="3 10" id="KW-0378">Hydrolase</keyword>
<evidence type="ECO:0000256" key="8">
    <source>
        <dbReference type="SAM" id="SignalP"/>
    </source>
</evidence>
<dbReference type="EC" id="3.4.21.-" evidence="10"/>
<comment type="caution">
    <text evidence="10">The sequence shown here is derived from an EMBL/GenBank/DDBJ whole genome shotgun (WGS) entry which is preliminary data.</text>
</comment>
<name>A0ABU6J9K9_9BURK</name>
<dbReference type="PRINTS" id="PR00725">
    <property type="entry name" value="DADACBPTASE1"/>
</dbReference>
<feature type="chain" id="PRO_5046747772" evidence="8">
    <location>
        <begin position="25"/>
        <end position="366"/>
    </location>
</feature>
<evidence type="ECO:0000256" key="4">
    <source>
        <dbReference type="ARBA" id="ARBA00022960"/>
    </source>
</evidence>
<dbReference type="InterPro" id="IPR018044">
    <property type="entry name" value="Peptidase_S11"/>
</dbReference>
<evidence type="ECO:0000259" key="9">
    <source>
        <dbReference type="Pfam" id="PF00768"/>
    </source>
</evidence>
<keyword evidence="6" id="KW-0961">Cell wall biogenesis/degradation</keyword>
<dbReference type="PANTHER" id="PTHR21581:SF26">
    <property type="entry name" value="D-ALANYL-D-ALANINE ENDOPEPTIDASE"/>
    <property type="match status" value="1"/>
</dbReference>
<evidence type="ECO:0000313" key="10">
    <source>
        <dbReference type="EMBL" id="MEC4720025.1"/>
    </source>
</evidence>
<keyword evidence="5" id="KW-0573">Peptidoglycan synthesis</keyword>
<dbReference type="Proteomes" id="UP001352263">
    <property type="component" value="Unassembled WGS sequence"/>
</dbReference>
<evidence type="ECO:0000256" key="7">
    <source>
        <dbReference type="RuleBase" id="RU004016"/>
    </source>
</evidence>
<comment type="similarity">
    <text evidence="1 7">Belongs to the peptidase S11 family.</text>
</comment>
<dbReference type="NCBIfam" id="NF008668">
    <property type="entry name" value="PRK11669.1"/>
    <property type="match status" value="1"/>
</dbReference>
<dbReference type="GO" id="GO:0016787">
    <property type="term" value="F:hydrolase activity"/>
    <property type="evidence" value="ECO:0007669"/>
    <property type="project" value="UniProtKB-KW"/>
</dbReference>
<evidence type="ECO:0000256" key="3">
    <source>
        <dbReference type="ARBA" id="ARBA00022801"/>
    </source>
</evidence>
<evidence type="ECO:0000256" key="6">
    <source>
        <dbReference type="ARBA" id="ARBA00023316"/>
    </source>
</evidence>
<dbReference type="InterPro" id="IPR001967">
    <property type="entry name" value="Peptidase_S11_N"/>
</dbReference>
<dbReference type="InterPro" id="IPR012338">
    <property type="entry name" value="Beta-lactam/transpept-like"/>
</dbReference>
<keyword evidence="4" id="KW-0133">Cell shape</keyword>
<protein>
    <submittedName>
        <fullName evidence="10">D-alanyl-D-alanine endopeptidase</fullName>
        <ecNumber evidence="10">3.4.21.-</ecNumber>
    </submittedName>
</protein>
<sequence>MKKVTALFLLFILNICLSLNPVAAKVKSTDSKAKKSAYKKVNKRKVASAPAAKKRSKVSVRSRTKIARLKSGRAKRLVAYSPSRSSVSRQAVPISVGDKLGLNHSENILGLRSNAALVMDESSSEILFAKNPEAVLPIASLTKLMTALVVLEAKQDMDEVLTVTSEDVDRIKFTSSRLPVGARLTRREMLHIALMSSENRAASALGRHFPGGLPAFVEAMNVHALLLGMSDTHYVEPTGLSSQNVSSARDLARLVSAAEAHPLIKEYSTATEHAVEPGGRQLQYWNSNRLIRNSDWDIVLQKTGYISEAGRCLVMKAIIEGRSVIMVFLDSKGKYSRASDANRVRGWLEKVKLPALTQSVTELGVN</sequence>
<dbReference type="RefSeq" id="WP_326506740.1">
    <property type="nucleotide sequence ID" value="NZ_JAWIIV010000009.1"/>
</dbReference>
<dbReference type="PANTHER" id="PTHR21581">
    <property type="entry name" value="D-ALANYL-D-ALANINE CARBOXYPEPTIDASE"/>
    <property type="match status" value="1"/>
</dbReference>
<evidence type="ECO:0000313" key="11">
    <source>
        <dbReference type="Proteomes" id="UP001352263"/>
    </source>
</evidence>
<reference evidence="10 11" key="1">
    <citation type="submission" date="2023-10" db="EMBL/GenBank/DDBJ databases">
        <title>Noviherbaspirillum sp. CPCC 100848 genome assembly.</title>
        <authorList>
            <person name="Li X.Y."/>
            <person name="Fang X.M."/>
        </authorList>
    </citation>
    <scope>NUCLEOTIDE SEQUENCE [LARGE SCALE GENOMIC DNA]</scope>
    <source>
        <strain evidence="10 11">CPCC 100848</strain>
    </source>
</reference>
<organism evidence="10 11">
    <name type="scientific">Noviherbaspirillum album</name>
    <dbReference type="NCBI Taxonomy" id="3080276"/>
    <lineage>
        <taxon>Bacteria</taxon>
        <taxon>Pseudomonadati</taxon>
        <taxon>Pseudomonadota</taxon>
        <taxon>Betaproteobacteria</taxon>
        <taxon>Burkholderiales</taxon>
        <taxon>Oxalobacteraceae</taxon>
        <taxon>Noviherbaspirillum</taxon>
    </lineage>
</organism>
<evidence type="ECO:0000256" key="1">
    <source>
        <dbReference type="ARBA" id="ARBA00007164"/>
    </source>
</evidence>
<keyword evidence="2 8" id="KW-0732">Signal</keyword>
<evidence type="ECO:0000256" key="2">
    <source>
        <dbReference type="ARBA" id="ARBA00022729"/>
    </source>
</evidence>
<dbReference type="Gene3D" id="3.40.710.10">
    <property type="entry name" value="DD-peptidase/beta-lactamase superfamily"/>
    <property type="match status" value="1"/>
</dbReference>
<feature type="signal peptide" evidence="8">
    <location>
        <begin position="1"/>
        <end position="24"/>
    </location>
</feature>
<evidence type="ECO:0000256" key="5">
    <source>
        <dbReference type="ARBA" id="ARBA00022984"/>
    </source>
</evidence>
<keyword evidence="11" id="KW-1185">Reference proteome</keyword>
<dbReference type="Pfam" id="PF00768">
    <property type="entry name" value="Peptidase_S11"/>
    <property type="match status" value="1"/>
</dbReference>
<proteinExistence type="inferred from homology"/>